<reference evidence="5 6" key="1">
    <citation type="submission" date="2020-08" db="EMBL/GenBank/DDBJ databases">
        <title>Plant Genome Project.</title>
        <authorList>
            <person name="Zhang R.-G."/>
        </authorList>
    </citation>
    <scope>NUCLEOTIDE SEQUENCE [LARGE SCALE GENOMIC DNA]</scope>
    <source>
        <tissue evidence="5">Rhizome</tissue>
    </source>
</reference>
<dbReference type="SUPFAM" id="SSF53335">
    <property type="entry name" value="S-adenosyl-L-methionine-dependent methyltransferases"/>
    <property type="match status" value="1"/>
</dbReference>
<comment type="similarity">
    <text evidence="1">Belongs to the CFA/CMAS family.</text>
</comment>
<name>A0A8J5IUR0_ZINOF</name>
<comment type="caution">
    <text evidence="5">The sequence shown here is derived from an EMBL/GenBank/DDBJ whole genome shotgun (WGS) entry which is preliminary data.</text>
</comment>
<feature type="compositionally biased region" description="Polar residues" evidence="4">
    <location>
        <begin position="306"/>
        <end position="318"/>
    </location>
</feature>
<dbReference type="FunFam" id="3.40.50.150:FF:000554">
    <property type="entry name" value="Cation-transporting ATPase"/>
    <property type="match status" value="1"/>
</dbReference>
<dbReference type="AlphaFoldDB" id="A0A8J5IUR0"/>
<accession>A0A8J5IUR0</accession>
<dbReference type="GO" id="GO:0008168">
    <property type="term" value="F:methyltransferase activity"/>
    <property type="evidence" value="ECO:0007669"/>
    <property type="project" value="UniProtKB-KW"/>
</dbReference>
<evidence type="ECO:0000256" key="2">
    <source>
        <dbReference type="ARBA" id="ARBA00022603"/>
    </source>
</evidence>
<gene>
    <name evidence="5" type="ORF">ZIOFF_004020</name>
</gene>
<dbReference type="PANTHER" id="PTHR43832">
    <property type="match status" value="1"/>
</dbReference>
<organism evidence="5 6">
    <name type="scientific">Zingiber officinale</name>
    <name type="common">Ginger</name>
    <name type="synonym">Amomum zingiber</name>
    <dbReference type="NCBI Taxonomy" id="94328"/>
    <lineage>
        <taxon>Eukaryota</taxon>
        <taxon>Viridiplantae</taxon>
        <taxon>Streptophyta</taxon>
        <taxon>Embryophyta</taxon>
        <taxon>Tracheophyta</taxon>
        <taxon>Spermatophyta</taxon>
        <taxon>Magnoliopsida</taxon>
        <taxon>Liliopsida</taxon>
        <taxon>Zingiberales</taxon>
        <taxon>Zingiberaceae</taxon>
        <taxon>Zingiber</taxon>
    </lineage>
</organism>
<dbReference type="EMBL" id="JACMSC010000001">
    <property type="protein sequence ID" value="KAG6538868.1"/>
    <property type="molecule type" value="Genomic_DNA"/>
</dbReference>
<feature type="region of interest" description="Disordered" evidence="4">
    <location>
        <begin position="286"/>
        <end position="327"/>
    </location>
</feature>
<dbReference type="GO" id="GO:0032259">
    <property type="term" value="P:methylation"/>
    <property type="evidence" value="ECO:0007669"/>
    <property type="project" value="UniProtKB-KW"/>
</dbReference>
<keyword evidence="2" id="KW-0808">Transferase</keyword>
<evidence type="ECO:0000256" key="3">
    <source>
        <dbReference type="ARBA" id="ARBA00022691"/>
    </source>
</evidence>
<sequence>MPYEAAVRAGLAALERNLLPDALVRRLTRLLLAGRLRLGYQPSAELQLAELLRFKQALEDMPIAVETDKAKSQHYELPTSFFKLVLGQNLKYSCCYFKDKTSKLEDAENAMLELYCERAQLKDGQKILDIGCGWGSFSIYVAKRYKNCKVSGICNSSTQKAYIEEQCRHLELPNVEIIVADISNFEMEASFDRIVSIEMFEHMKNYKELLKKISLWMKEDSLFFIHHFCHKTFAYHFEDKNEDDWITRYFFTGGTMPSADLLLYFQDDVTVLNHWLVNGSHYARTRANAPPPLPQQSAPPAASLRHQFNLSPAGTEQYSIGRGDEQE</sequence>
<evidence type="ECO:0000256" key="1">
    <source>
        <dbReference type="ARBA" id="ARBA00010815"/>
    </source>
</evidence>
<dbReference type="PANTHER" id="PTHR43832:SF1">
    <property type="entry name" value="S-ADENOSYL-L-METHIONINE-DEPENDENT METHYLTRANSFERASES SUPERFAMILY PROTEIN"/>
    <property type="match status" value="1"/>
</dbReference>
<dbReference type="CDD" id="cd02440">
    <property type="entry name" value="AdoMet_MTases"/>
    <property type="match status" value="1"/>
</dbReference>
<keyword evidence="2" id="KW-0489">Methyltransferase</keyword>
<keyword evidence="6" id="KW-1185">Reference proteome</keyword>
<proteinExistence type="inferred from homology"/>
<keyword evidence="3" id="KW-0949">S-adenosyl-L-methionine</keyword>
<feature type="compositionally biased region" description="Low complexity" evidence="4">
    <location>
        <begin position="295"/>
        <end position="304"/>
    </location>
</feature>
<evidence type="ECO:0000256" key="4">
    <source>
        <dbReference type="SAM" id="MobiDB-lite"/>
    </source>
</evidence>
<evidence type="ECO:0008006" key="7">
    <source>
        <dbReference type="Google" id="ProtNLM"/>
    </source>
</evidence>
<protein>
    <recommendedName>
        <fullName evidence="7">(S)-coclaurine N-methyltransferase</fullName>
    </recommendedName>
</protein>
<dbReference type="InterPro" id="IPR029063">
    <property type="entry name" value="SAM-dependent_MTases_sf"/>
</dbReference>
<dbReference type="Proteomes" id="UP000734854">
    <property type="component" value="Unassembled WGS sequence"/>
</dbReference>
<dbReference type="Pfam" id="PF02353">
    <property type="entry name" value="CMAS"/>
    <property type="match status" value="1"/>
</dbReference>
<evidence type="ECO:0000313" key="6">
    <source>
        <dbReference type="Proteomes" id="UP000734854"/>
    </source>
</evidence>
<evidence type="ECO:0000313" key="5">
    <source>
        <dbReference type="EMBL" id="KAG6538868.1"/>
    </source>
</evidence>
<dbReference type="Gene3D" id="3.40.50.150">
    <property type="entry name" value="Vaccinia Virus protein VP39"/>
    <property type="match status" value="1"/>
</dbReference>